<dbReference type="AlphaFoldDB" id="W1NGB4"/>
<protein>
    <submittedName>
        <fullName evidence="2">Uncharacterized protein</fullName>
    </submittedName>
</protein>
<feature type="region of interest" description="Disordered" evidence="1">
    <location>
        <begin position="73"/>
        <end position="118"/>
    </location>
</feature>
<evidence type="ECO:0000256" key="1">
    <source>
        <dbReference type="SAM" id="MobiDB-lite"/>
    </source>
</evidence>
<evidence type="ECO:0000313" key="3">
    <source>
        <dbReference type="Proteomes" id="UP000017836"/>
    </source>
</evidence>
<organism evidence="2 3">
    <name type="scientific">Amborella trichopoda</name>
    <dbReference type="NCBI Taxonomy" id="13333"/>
    <lineage>
        <taxon>Eukaryota</taxon>
        <taxon>Viridiplantae</taxon>
        <taxon>Streptophyta</taxon>
        <taxon>Embryophyta</taxon>
        <taxon>Tracheophyta</taxon>
        <taxon>Spermatophyta</taxon>
        <taxon>Magnoliopsida</taxon>
        <taxon>Amborellales</taxon>
        <taxon>Amborellaceae</taxon>
        <taxon>Amborella</taxon>
    </lineage>
</organism>
<reference evidence="3" key="1">
    <citation type="journal article" date="2013" name="Science">
        <title>The Amborella genome and the evolution of flowering plants.</title>
        <authorList>
            <consortium name="Amborella Genome Project"/>
        </authorList>
    </citation>
    <scope>NUCLEOTIDE SEQUENCE [LARGE SCALE GENOMIC DNA]</scope>
</reference>
<gene>
    <name evidence="2" type="ORF">AMTR_s00010p00265160</name>
</gene>
<evidence type="ECO:0000313" key="2">
    <source>
        <dbReference type="EMBL" id="ERM94531.1"/>
    </source>
</evidence>
<dbReference type="Gramene" id="ERM94531">
    <property type="protein sequence ID" value="ERM94531"/>
    <property type="gene ID" value="AMTR_s00010p00265160"/>
</dbReference>
<dbReference type="EMBL" id="KI397513">
    <property type="protein sequence ID" value="ERM94531.1"/>
    <property type="molecule type" value="Genomic_DNA"/>
</dbReference>
<sequence>MTNVLKVRKYNGNSSLYHNRSPSSGLELIDVSDDIDVSFMLGGEFSSIVVYITFVIELEQRSMKFQTVEPIGDCPSARNSQRNAPLPDRHENIQMVPKPELVPERDMEDIEPIESPCR</sequence>
<dbReference type="HOGENOM" id="CLU_157505_0_0_1"/>
<name>W1NGB4_AMBTC</name>
<accession>W1NGB4</accession>
<dbReference type="Proteomes" id="UP000017836">
    <property type="component" value="Unassembled WGS sequence"/>
</dbReference>
<proteinExistence type="predicted"/>
<keyword evidence="3" id="KW-1185">Reference proteome</keyword>